<evidence type="ECO:0000313" key="2">
    <source>
        <dbReference type="Proteomes" id="UP000596742"/>
    </source>
</evidence>
<name>A0A8B6CKI9_MYTGA</name>
<sequence>MYVIGNSAVACPNGQCNLSQWGHWSNCTSYCGGGASRRFKHLCCDKSYTTIEKCAAHCNITAKDYIEKRVCGQTCVNGVFRQNKCQCPQNFTGKCCES</sequence>
<accession>A0A8B6CKI9</accession>
<dbReference type="EMBL" id="UYJE01001923">
    <property type="protein sequence ID" value="VDI06402.1"/>
    <property type="molecule type" value="Genomic_DNA"/>
</dbReference>
<evidence type="ECO:0008006" key="3">
    <source>
        <dbReference type="Google" id="ProtNLM"/>
    </source>
</evidence>
<dbReference type="AlphaFoldDB" id="A0A8B6CKI9"/>
<protein>
    <recommendedName>
        <fullName evidence="3">EGF-like domain-containing protein</fullName>
    </recommendedName>
</protein>
<keyword evidence="2" id="KW-1185">Reference proteome</keyword>
<evidence type="ECO:0000313" key="1">
    <source>
        <dbReference type="EMBL" id="VDI06402.1"/>
    </source>
</evidence>
<gene>
    <name evidence="1" type="ORF">MGAL_10B015149</name>
</gene>
<reference evidence="1" key="1">
    <citation type="submission" date="2018-11" db="EMBL/GenBank/DDBJ databases">
        <authorList>
            <person name="Alioto T."/>
            <person name="Alioto T."/>
        </authorList>
    </citation>
    <scope>NUCLEOTIDE SEQUENCE</scope>
</reference>
<dbReference type="OrthoDB" id="9991441at2759"/>
<dbReference type="InterPro" id="IPR000884">
    <property type="entry name" value="TSP1_rpt"/>
</dbReference>
<dbReference type="PROSITE" id="PS50092">
    <property type="entry name" value="TSP1"/>
    <property type="match status" value="1"/>
</dbReference>
<comment type="caution">
    <text evidence="1">The sequence shown here is derived from an EMBL/GenBank/DDBJ whole genome shotgun (WGS) entry which is preliminary data.</text>
</comment>
<organism evidence="1 2">
    <name type="scientific">Mytilus galloprovincialis</name>
    <name type="common">Mediterranean mussel</name>
    <dbReference type="NCBI Taxonomy" id="29158"/>
    <lineage>
        <taxon>Eukaryota</taxon>
        <taxon>Metazoa</taxon>
        <taxon>Spiralia</taxon>
        <taxon>Lophotrochozoa</taxon>
        <taxon>Mollusca</taxon>
        <taxon>Bivalvia</taxon>
        <taxon>Autobranchia</taxon>
        <taxon>Pteriomorphia</taxon>
        <taxon>Mytilida</taxon>
        <taxon>Mytiloidea</taxon>
        <taxon>Mytilidae</taxon>
        <taxon>Mytilinae</taxon>
        <taxon>Mytilus</taxon>
    </lineage>
</organism>
<dbReference type="Proteomes" id="UP000596742">
    <property type="component" value="Unassembled WGS sequence"/>
</dbReference>
<proteinExistence type="predicted"/>
<feature type="non-terminal residue" evidence="1">
    <location>
        <position position="98"/>
    </location>
</feature>